<dbReference type="AlphaFoldDB" id="A0A1M5XJC9"/>
<keyword evidence="1" id="KW-1133">Transmembrane helix</keyword>
<accession>A0A1M5XJC9</accession>
<protein>
    <recommendedName>
        <fullName evidence="4">DUF3784 domain-containing protein</fullName>
    </recommendedName>
</protein>
<keyword evidence="1" id="KW-0472">Membrane</keyword>
<evidence type="ECO:0008006" key="4">
    <source>
        <dbReference type="Google" id="ProtNLM"/>
    </source>
</evidence>
<evidence type="ECO:0000313" key="3">
    <source>
        <dbReference type="Proteomes" id="UP000184526"/>
    </source>
</evidence>
<feature type="transmembrane region" description="Helical" evidence="1">
    <location>
        <begin position="63"/>
        <end position="86"/>
    </location>
</feature>
<proteinExistence type="predicted"/>
<gene>
    <name evidence="2" type="ORF">SAMN02745196_02306</name>
</gene>
<dbReference type="EMBL" id="FQXP01000008">
    <property type="protein sequence ID" value="SHH99975.1"/>
    <property type="molecule type" value="Genomic_DNA"/>
</dbReference>
<dbReference type="Proteomes" id="UP000184526">
    <property type="component" value="Unassembled WGS sequence"/>
</dbReference>
<sequence>MYKFLGIALIVIGCTEGLISLLIKKEKILSEVLKDKNSEVKDGFIEMCNLEGLIDVAIGSLGIIFSSLTFIIISWLASILFFYLIYIKRNFK</sequence>
<name>A0A1M5XJC9_9CLOT</name>
<evidence type="ECO:0000313" key="2">
    <source>
        <dbReference type="EMBL" id="SHH99975.1"/>
    </source>
</evidence>
<evidence type="ECO:0000256" key="1">
    <source>
        <dbReference type="SAM" id="Phobius"/>
    </source>
</evidence>
<organism evidence="2 3">
    <name type="scientific">Clostridium collagenovorans DSM 3089</name>
    <dbReference type="NCBI Taxonomy" id="1121306"/>
    <lineage>
        <taxon>Bacteria</taxon>
        <taxon>Bacillati</taxon>
        <taxon>Bacillota</taxon>
        <taxon>Clostridia</taxon>
        <taxon>Eubacteriales</taxon>
        <taxon>Clostridiaceae</taxon>
        <taxon>Clostridium</taxon>
    </lineage>
</organism>
<keyword evidence="1" id="KW-0812">Transmembrane</keyword>
<keyword evidence="3" id="KW-1185">Reference proteome</keyword>
<reference evidence="2 3" key="1">
    <citation type="submission" date="2016-11" db="EMBL/GenBank/DDBJ databases">
        <authorList>
            <person name="Jaros S."/>
            <person name="Januszkiewicz K."/>
            <person name="Wedrychowicz H."/>
        </authorList>
    </citation>
    <scope>NUCLEOTIDE SEQUENCE [LARGE SCALE GENOMIC DNA]</scope>
    <source>
        <strain evidence="2 3">DSM 3089</strain>
    </source>
</reference>
<dbReference type="RefSeq" id="WP_072832159.1">
    <property type="nucleotide sequence ID" value="NZ_FQXP01000008.1"/>
</dbReference>